<name>A0A4Q9FGL6_9FLAO</name>
<sequence length="207" mass="23396">MIAFLHTNKAHIDTFEALVRTQNIEIGIQHYVNKNILDSALETGVTDSVQFEKEIEAIRKDNPSLIICTCSTYGAESDKYPDVYRIDYPVIAYLVNNYAKIGLVYTANSTKTVSENLMLKIAHETKKAIEIVDVDCSELWQLFEKDDIDSYNKGIAKKTIEKASEVDVFFLAQASMAGAKNHLQNLDKEVFTSPEFGIKELLKHLKL</sequence>
<evidence type="ECO:0000313" key="1">
    <source>
        <dbReference type="EMBL" id="TBN05576.1"/>
    </source>
</evidence>
<dbReference type="Proteomes" id="UP000291142">
    <property type="component" value="Unassembled WGS sequence"/>
</dbReference>
<organism evidence="1 2">
    <name type="scientific">Hyunsoonleella flava</name>
    <dbReference type="NCBI Taxonomy" id="2527939"/>
    <lineage>
        <taxon>Bacteria</taxon>
        <taxon>Pseudomonadati</taxon>
        <taxon>Bacteroidota</taxon>
        <taxon>Flavobacteriia</taxon>
        <taxon>Flavobacteriales</taxon>
        <taxon>Flavobacteriaceae</taxon>
    </lineage>
</organism>
<reference evidence="1 2" key="1">
    <citation type="submission" date="2019-02" db="EMBL/GenBank/DDBJ databases">
        <title>Hyunsoonleella sp., isolated from marine sediment.</title>
        <authorList>
            <person name="Liu B.-T."/>
        </authorList>
    </citation>
    <scope>NUCLEOTIDE SEQUENCE [LARGE SCALE GENOMIC DNA]</scope>
    <source>
        <strain evidence="1 2">T58</strain>
    </source>
</reference>
<comment type="caution">
    <text evidence="1">The sequence shown here is derived from an EMBL/GenBank/DDBJ whole genome shotgun (WGS) entry which is preliminary data.</text>
</comment>
<evidence type="ECO:0008006" key="3">
    <source>
        <dbReference type="Google" id="ProtNLM"/>
    </source>
</evidence>
<dbReference type="OrthoDB" id="978447at2"/>
<dbReference type="RefSeq" id="WP_130963194.1">
    <property type="nucleotide sequence ID" value="NZ_SIRT01000002.1"/>
</dbReference>
<dbReference type="AlphaFoldDB" id="A0A4Q9FGL6"/>
<evidence type="ECO:0000313" key="2">
    <source>
        <dbReference type="Proteomes" id="UP000291142"/>
    </source>
</evidence>
<dbReference type="EMBL" id="SIRT01000002">
    <property type="protein sequence ID" value="TBN05576.1"/>
    <property type="molecule type" value="Genomic_DNA"/>
</dbReference>
<protein>
    <recommendedName>
        <fullName evidence="3">Arylsulfatase</fullName>
    </recommendedName>
</protein>
<proteinExistence type="predicted"/>
<accession>A0A4Q9FGL6</accession>
<gene>
    <name evidence="1" type="ORF">EYD45_04685</name>
</gene>
<keyword evidence="2" id="KW-1185">Reference proteome</keyword>